<dbReference type="CDD" id="cd04471">
    <property type="entry name" value="S1_RNase_R"/>
    <property type="match status" value="1"/>
</dbReference>
<dbReference type="EC" id="3.1.13.1" evidence="3"/>
<evidence type="ECO:0000259" key="2">
    <source>
        <dbReference type="PROSITE" id="PS50126"/>
    </source>
</evidence>
<dbReference type="GO" id="GO:0008859">
    <property type="term" value="F:exoribonuclease II activity"/>
    <property type="evidence" value="ECO:0007669"/>
    <property type="project" value="UniProtKB-EC"/>
</dbReference>
<proteinExistence type="predicted"/>
<dbReference type="Gene3D" id="2.40.50.140">
    <property type="entry name" value="Nucleic acid-binding proteins"/>
    <property type="match status" value="1"/>
</dbReference>
<dbReference type="InterPro" id="IPR012340">
    <property type="entry name" value="NA-bd_OB-fold"/>
</dbReference>
<reference evidence="3 4" key="1">
    <citation type="submission" date="2018-06" db="EMBL/GenBank/DDBJ databases">
        <authorList>
            <consortium name="Pathogen Informatics"/>
            <person name="Doyle S."/>
        </authorList>
    </citation>
    <scope>NUCLEOTIDE SEQUENCE [LARGE SCALE GENOMIC DNA]</scope>
    <source>
        <strain evidence="3 4">NCTC10638</strain>
    </source>
</reference>
<dbReference type="InterPro" id="IPR003029">
    <property type="entry name" value="S1_domain"/>
</dbReference>
<dbReference type="GO" id="GO:0003735">
    <property type="term" value="F:structural constituent of ribosome"/>
    <property type="evidence" value="ECO:0007669"/>
    <property type="project" value="TreeGrafter"/>
</dbReference>
<dbReference type="PANTHER" id="PTHR10724:SF10">
    <property type="entry name" value="S1 RNA-BINDING DOMAIN-CONTAINING PROTEIN 1"/>
    <property type="match status" value="1"/>
</dbReference>
<evidence type="ECO:0000313" key="3">
    <source>
        <dbReference type="EMBL" id="STY58984.1"/>
    </source>
</evidence>
<feature type="region of interest" description="Disordered" evidence="1">
    <location>
        <begin position="146"/>
        <end position="173"/>
    </location>
</feature>
<evidence type="ECO:0000256" key="1">
    <source>
        <dbReference type="SAM" id="MobiDB-lite"/>
    </source>
</evidence>
<feature type="compositionally biased region" description="Basic residues" evidence="1">
    <location>
        <begin position="156"/>
        <end position="173"/>
    </location>
</feature>
<feature type="compositionally biased region" description="Basic and acidic residues" evidence="1">
    <location>
        <begin position="146"/>
        <end position="155"/>
    </location>
</feature>
<dbReference type="InterPro" id="IPR050437">
    <property type="entry name" value="Ribos_protein_bS1-like"/>
</dbReference>
<gene>
    <name evidence="3" type="primary">rnr_2</name>
    <name evidence="3" type="ORF">NCTC10638_00121</name>
</gene>
<dbReference type="Pfam" id="PF00575">
    <property type="entry name" value="S1"/>
    <property type="match status" value="1"/>
</dbReference>
<dbReference type="PROSITE" id="PS50126">
    <property type="entry name" value="S1"/>
    <property type="match status" value="1"/>
</dbReference>
<dbReference type="AlphaFoldDB" id="A0A378MSA5"/>
<dbReference type="GO" id="GO:0003729">
    <property type="term" value="F:mRNA binding"/>
    <property type="evidence" value="ECO:0007669"/>
    <property type="project" value="TreeGrafter"/>
</dbReference>
<sequence length="173" mass="19424">MDEFGDKCSATERRADEATREVADWLKCEFMQDHLGEEFDGVISSVTGFGLFVKLNELLIDGLVHISTLDNDYYHYDADRQRLIGGSGIIYRLGDAVRVKVINVNLDEKKIDFELLTGNKKTGKTAKKKAKATEVPVFKEPKTVKKAKKVAEKKPAKSAKKRTKTTASKSRKK</sequence>
<name>A0A378MSA5_MANHA</name>
<dbReference type="Proteomes" id="UP000254802">
    <property type="component" value="Unassembled WGS sequence"/>
</dbReference>
<dbReference type="SMART" id="SM00316">
    <property type="entry name" value="S1"/>
    <property type="match status" value="1"/>
</dbReference>
<dbReference type="EMBL" id="UGPN01000002">
    <property type="protein sequence ID" value="STY58984.1"/>
    <property type="molecule type" value="Genomic_DNA"/>
</dbReference>
<keyword evidence="3" id="KW-0378">Hydrolase</keyword>
<organism evidence="3 4">
    <name type="scientific">Mannheimia haemolytica</name>
    <name type="common">Pasteurella haemolytica</name>
    <dbReference type="NCBI Taxonomy" id="75985"/>
    <lineage>
        <taxon>Bacteria</taxon>
        <taxon>Pseudomonadati</taxon>
        <taxon>Pseudomonadota</taxon>
        <taxon>Gammaproteobacteria</taxon>
        <taxon>Pasteurellales</taxon>
        <taxon>Pasteurellaceae</taxon>
        <taxon>Mannheimia</taxon>
    </lineage>
</organism>
<feature type="domain" description="S1 motif" evidence="2">
    <location>
        <begin position="36"/>
        <end position="116"/>
    </location>
</feature>
<dbReference type="PANTHER" id="PTHR10724">
    <property type="entry name" value="30S RIBOSOMAL PROTEIN S1"/>
    <property type="match status" value="1"/>
</dbReference>
<accession>A0A378MSA5</accession>
<protein>
    <submittedName>
        <fullName evidence="3">Ribonuclease R</fullName>
        <ecNumber evidence="3">3.1.13.1</ecNumber>
    </submittedName>
</protein>
<dbReference type="GO" id="GO:0006412">
    <property type="term" value="P:translation"/>
    <property type="evidence" value="ECO:0007669"/>
    <property type="project" value="TreeGrafter"/>
</dbReference>
<dbReference type="SUPFAM" id="SSF50249">
    <property type="entry name" value="Nucleic acid-binding proteins"/>
    <property type="match status" value="1"/>
</dbReference>
<evidence type="ECO:0000313" key="4">
    <source>
        <dbReference type="Proteomes" id="UP000254802"/>
    </source>
</evidence>